<evidence type="ECO:0000256" key="1">
    <source>
        <dbReference type="ARBA" id="ARBA00004496"/>
    </source>
</evidence>
<dbReference type="InterPro" id="IPR008991">
    <property type="entry name" value="Translation_prot_SH3-like_sf"/>
</dbReference>
<evidence type="ECO:0000256" key="7">
    <source>
        <dbReference type="HAMAP-Rule" id="MF_00141"/>
    </source>
</evidence>
<dbReference type="EMBL" id="PFBW01000001">
    <property type="protein sequence ID" value="PIR77889.1"/>
    <property type="molecule type" value="Genomic_DNA"/>
</dbReference>
<dbReference type="PANTHER" id="PTHR30053">
    <property type="entry name" value="ELONGATION FACTOR P"/>
    <property type="match status" value="1"/>
</dbReference>
<feature type="domain" description="Elongation factor P C-terminal" evidence="10">
    <location>
        <begin position="143"/>
        <end position="199"/>
    </location>
</feature>
<dbReference type="SUPFAM" id="SSF50249">
    <property type="entry name" value="Nucleic acid-binding proteins"/>
    <property type="match status" value="2"/>
</dbReference>
<evidence type="ECO:0000256" key="4">
    <source>
        <dbReference type="ARBA" id="ARBA00022490"/>
    </source>
</evidence>
<dbReference type="InterPro" id="IPR020599">
    <property type="entry name" value="Transl_elong_fac_P/YeiP"/>
</dbReference>
<evidence type="ECO:0000256" key="6">
    <source>
        <dbReference type="ARBA" id="ARBA00022917"/>
    </source>
</evidence>
<evidence type="ECO:0000259" key="10">
    <source>
        <dbReference type="SMART" id="SM00841"/>
    </source>
</evidence>
<dbReference type="GO" id="GO:0005829">
    <property type="term" value="C:cytosol"/>
    <property type="evidence" value="ECO:0007669"/>
    <property type="project" value="UniProtKB-ARBA"/>
</dbReference>
<dbReference type="InterPro" id="IPR011768">
    <property type="entry name" value="Transl_elongation_fac_P"/>
</dbReference>
<evidence type="ECO:0000313" key="12">
    <source>
        <dbReference type="EMBL" id="PIR77889.1"/>
    </source>
</evidence>
<dbReference type="SMART" id="SM00841">
    <property type="entry name" value="Elong-fact-P_C"/>
    <property type="match status" value="1"/>
</dbReference>
<dbReference type="GO" id="GO:0003746">
    <property type="term" value="F:translation elongation factor activity"/>
    <property type="evidence" value="ECO:0007669"/>
    <property type="project" value="UniProtKB-UniRule"/>
</dbReference>
<dbReference type="PROSITE" id="PS01275">
    <property type="entry name" value="EFP"/>
    <property type="match status" value="1"/>
</dbReference>
<dbReference type="HAMAP" id="MF_00141">
    <property type="entry name" value="EF_P"/>
    <property type="match status" value="1"/>
</dbReference>
<dbReference type="Proteomes" id="UP000228528">
    <property type="component" value="Unassembled WGS sequence"/>
</dbReference>
<comment type="pathway">
    <text evidence="2 7">Protein biosynthesis; polypeptide chain elongation.</text>
</comment>
<comment type="function">
    <text evidence="7">Involved in peptide bond synthesis. Stimulates efficient translation and peptide-bond synthesis on native or reconstituted 70S ribosomes in vitro. Probably functions indirectly by altering the affinity of the ribosome for aminoacyl-tRNA, thus increasing their reactivity as acceptors for peptidyl transferase.</text>
</comment>
<name>A0A2M6P301_9BACT</name>
<dbReference type="Gene3D" id="2.30.30.30">
    <property type="match status" value="1"/>
</dbReference>
<dbReference type="GO" id="GO:0043043">
    <property type="term" value="P:peptide biosynthetic process"/>
    <property type="evidence" value="ECO:0007669"/>
    <property type="project" value="InterPro"/>
</dbReference>
<gene>
    <name evidence="7 12" type="primary">efp</name>
    <name evidence="12" type="ORF">COU30_00065</name>
</gene>
<keyword evidence="4 7" id="KW-0963">Cytoplasm</keyword>
<evidence type="ECO:0000313" key="13">
    <source>
        <dbReference type="Proteomes" id="UP000228528"/>
    </source>
</evidence>
<dbReference type="PANTHER" id="PTHR30053:SF14">
    <property type="entry name" value="TRANSLATION ELONGATION FACTOR KOW-LIKE DOMAIN-CONTAINING PROTEIN"/>
    <property type="match status" value="1"/>
</dbReference>
<keyword evidence="5 7" id="KW-0251">Elongation factor</keyword>
<dbReference type="UniPathway" id="UPA00345"/>
<evidence type="ECO:0000256" key="9">
    <source>
        <dbReference type="RuleBase" id="RU004389"/>
    </source>
</evidence>
<evidence type="ECO:0000256" key="2">
    <source>
        <dbReference type="ARBA" id="ARBA00004815"/>
    </source>
</evidence>
<evidence type="ECO:0000256" key="3">
    <source>
        <dbReference type="ARBA" id="ARBA00009479"/>
    </source>
</evidence>
<evidence type="ECO:0000259" key="11">
    <source>
        <dbReference type="SMART" id="SM01185"/>
    </source>
</evidence>
<dbReference type="InterPro" id="IPR013185">
    <property type="entry name" value="Transl_elong_KOW-like"/>
</dbReference>
<dbReference type="Gene3D" id="2.40.50.140">
    <property type="entry name" value="Nucleic acid-binding proteins"/>
    <property type="match status" value="2"/>
</dbReference>
<dbReference type="FunFam" id="2.40.50.140:FF:000009">
    <property type="entry name" value="Elongation factor P"/>
    <property type="match status" value="1"/>
</dbReference>
<keyword evidence="6 7" id="KW-0648">Protein biosynthesis</keyword>
<organism evidence="12 13">
    <name type="scientific">Candidatus Magasanikbacteria bacterium CG10_big_fil_rev_8_21_14_0_10_38_6</name>
    <dbReference type="NCBI Taxonomy" id="1974647"/>
    <lineage>
        <taxon>Bacteria</taxon>
        <taxon>Candidatus Magasanikiibacteriota</taxon>
    </lineage>
</organism>
<protein>
    <recommendedName>
        <fullName evidence="7 8">Elongation factor P</fullName>
        <shortName evidence="7">EF-P</shortName>
    </recommendedName>
</protein>
<evidence type="ECO:0000256" key="8">
    <source>
        <dbReference type="NCBIfam" id="TIGR00038"/>
    </source>
</evidence>
<dbReference type="CDD" id="cd04470">
    <property type="entry name" value="S1_EF-P_repeat_1"/>
    <property type="match status" value="1"/>
</dbReference>
<dbReference type="Pfam" id="PF09285">
    <property type="entry name" value="Elong-fact-P_C"/>
    <property type="match status" value="1"/>
</dbReference>
<comment type="subcellular location">
    <subcellularLocation>
        <location evidence="1 7">Cytoplasm</location>
    </subcellularLocation>
</comment>
<comment type="caution">
    <text evidence="12">The sequence shown here is derived from an EMBL/GenBank/DDBJ whole genome shotgun (WGS) entry which is preliminary data.</text>
</comment>
<dbReference type="SUPFAM" id="SSF50104">
    <property type="entry name" value="Translation proteins SH3-like domain"/>
    <property type="match status" value="1"/>
</dbReference>
<evidence type="ECO:0000256" key="5">
    <source>
        <dbReference type="ARBA" id="ARBA00022768"/>
    </source>
</evidence>
<dbReference type="Pfam" id="PF01132">
    <property type="entry name" value="EFP"/>
    <property type="match status" value="1"/>
</dbReference>
<dbReference type="InterPro" id="IPR013852">
    <property type="entry name" value="Transl_elong_P/YeiP_CS"/>
</dbReference>
<dbReference type="AlphaFoldDB" id="A0A2M6P301"/>
<dbReference type="InterPro" id="IPR014722">
    <property type="entry name" value="Rib_uL2_dom2"/>
</dbReference>
<dbReference type="InterPro" id="IPR001059">
    <property type="entry name" value="Transl_elong_P/YeiP_cen"/>
</dbReference>
<feature type="domain" description="Translation elongation factor P/YeiP central" evidence="11">
    <location>
        <begin position="81"/>
        <end position="135"/>
    </location>
</feature>
<dbReference type="NCBIfam" id="NF001810">
    <property type="entry name" value="PRK00529.1"/>
    <property type="match status" value="1"/>
</dbReference>
<dbReference type="Pfam" id="PF08207">
    <property type="entry name" value="EFP_N"/>
    <property type="match status" value="1"/>
</dbReference>
<dbReference type="PIRSF" id="PIRSF005901">
    <property type="entry name" value="EF-P"/>
    <property type="match status" value="1"/>
</dbReference>
<dbReference type="SMART" id="SM01185">
    <property type="entry name" value="EFP"/>
    <property type="match status" value="1"/>
</dbReference>
<comment type="similarity">
    <text evidence="3 7 9">Belongs to the elongation factor P family.</text>
</comment>
<reference evidence="13" key="1">
    <citation type="submission" date="2017-09" db="EMBL/GenBank/DDBJ databases">
        <title>Depth-based differentiation of microbial function through sediment-hosted aquifers and enrichment of novel symbionts in the deep terrestrial subsurface.</title>
        <authorList>
            <person name="Probst A.J."/>
            <person name="Ladd B."/>
            <person name="Jarett J.K."/>
            <person name="Geller-Mcgrath D.E."/>
            <person name="Sieber C.M.K."/>
            <person name="Emerson J.B."/>
            <person name="Anantharaman K."/>
            <person name="Thomas B.C."/>
            <person name="Malmstrom R."/>
            <person name="Stieglmeier M."/>
            <person name="Klingl A."/>
            <person name="Woyke T."/>
            <person name="Ryan C.M."/>
            <person name="Banfield J.F."/>
        </authorList>
    </citation>
    <scope>NUCLEOTIDE SEQUENCE [LARGE SCALE GENOMIC DNA]</scope>
</reference>
<accession>A0A2M6P301</accession>
<dbReference type="NCBIfam" id="TIGR00038">
    <property type="entry name" value="efp"/>
    <property type="match status" value="1"/>
</dbReference>
<dbReference type="InterPro" id="IPR015365">
    <property type="entry name" value="Elong-fact-P_C"/>
</dbReference>
<dbReference type="FunFam" id="2.30.30.30:FF:000003">
    <property type="entry name" value="Elongation factor P"/>
    <property type="match status" value="1"/>
</dbReference>
<dbReference type="InterPro" id="IPR012340">
    <property type="entry name" value="NA-bd_OB-fold"/>
</dbReference>
<proteinExistence type="inferred from homology"/>
<sequence length="202" mass="22379">MGERFFVTIYKIIYMADTTAIKKGAVIRHQDQLYIVTDFQFVNPGKGAAFFKTKLKGLSIDKGLEITYKSGENVDVVEVYKVSMQYLYHNGSMYSFMNQDTYETVDIPDDILGNDAKYLKEGLIVIVSTHEGTPVSVQLPKKVTYKVASAPPAVKGDTASGNVTKDVELENGLGVKVPIFIKEGEEILVNTETGDYDSRAQV</sequence>
<dbReference type="FunFam" id="2.40.50.140:FF:000004">
    <property type="entry name" value="Elongation factor P"/>
    <property type="match status" value="1"/>
</dbReference>